<dbReference type="PANTHER" id="PTHR24064">
    <property type="entry name" value="SOLUTE CARRIER FAMILY 22 MEMBER"/>
    <property type="match status" value="1"/>
</dbReference>
<feature type="transmembrane region" description="Helical" evidence="5">
    <location>
        <begin position="165"/>
        <end position="184"/>
    </location>
</feature>
<organism evidence="7 8">
    <name type="scientific">Gadus morhua</name>
    <name type="common">Atlantic cod</name>
    <dbReference type="NCBI Taxonomy" id="8049"/>
    <lineage>
        <taxon>Eukaryota</taxon>
        <taxon>Metazoa</taxon>
        <taxon>Chordata</taxon>
        <taxon>Craniata</taxon>
        <taxon>Vertebrata</taxon>
        <taxon>Euteleostomi</taxon>
        <taxon>Actinopterygii</taxon>
        <taxon>Neopterygii</taxon>
        <taxon>Teleostei</taxon>
        <taxon>Neoteleostei</taxon>
        <taxon>Acanthomorphata</taxon>
        <taxon>Zeiogadaria</taxon>
        <taxon>Gadariae</taxon>
        <taxon>Gadiformes</taxon>
        <taxon>Gadoidei</taxon>
        <taxon>Gadidae</taxon>
        <taxon>Gadus</taxon>
    </lineage>
</organism>
<dbReference type="PROSITE" id="PS50850">
    <property type="entry name" value="MFS"/>
    <property type="match status" value="1"/>
</dbReference>
<evidence type="ECO:0000256" key="1">
    <source>
        <dbReference type="ARBA" id="ARBA00004141"/>
    </source>
</evidence>
<feature type="domain" description="Major facilitator superfamily (MFS) profile" evidence="6">
    <location>
        <begin position="95"/>
        <end position="428"/>
    </location>
</feature>
<evidence type="ECO:0000256" key="4">
    <source>
        <dbReference type="ARBA" id="ARBA00023136"/>
    </source>
</evidence>
<dbReference type="AlphaFoldDB" id="A0A8C5A0P8"/>
<feature type="transmembrane region" description="Helical" evidence="5">
    <location>
        <begin position="21"/>
        <end position="41"/>
    </location>
</feature>
<feature type="transmembrane region" description="Helical" evidence="5">
    <location>
        <begin position="251"/>
        <end position="271"/>
    </location>
</feature>
<evidence type="ECO:0000313" key="8">
    <source>
        <dbReference type="Proteomes" id="UP000694546"/>
    </source>
</evidence>
<feature type="transmembrane region" description="Helical" evidence="5">
    <location>
        <begin position="141"/>
        <end position="158"/>
    </location>
</feature>
<keyword evidence="8" id="KW-1185">Reference proteome</keyword>
<evidence type="ECO:0000256" key="2">
    <source>
        <dbReference type="ARBA" id="ARBA00022692"/>
    </source>
</evidence>
<dbReference type="SUPFAM" id="SSF103473">
    <property type="entry name" value="MFS general substrate transporter"/>
    <property type="match status" value="1"/>
</dbReference>
<accession>A0A8C5A0P8</accession>
<keyword evidence="4 5" id="KW-0472">Membrane</keyword>
<protein>
    <submittedName>
        <fullName evidence="7">Solute carrier family 22 member 13b</fullName>
    </submittedName>
</protein>
<keyword evidence="3 5" id="KW-1133">Transmembrane helix</keyword>
<dbReference type="GeneTree" id="ENSGT00940000154607"/>
<evidence type="ECO:0000256" key="5">
    <source>
        <dbReference type="SAM" id="Phobius"/>
    </source>
</evidence>
<proteinExistence type="predicted"/>
<keyword evidence="2 5" id="KW-0812">Transmembrane</keyword>
<comment type="subcellular location">
    <subcellularLocation>
        <location evidence="1">Membrane</location>
        <topology evidence="1">Multi-pass membrane protein</topology>
    </subcellularLocation>
</comment>
<dbReference type="Ensembl" id="ENSGMOT00000032008.1">
    <property type="protein sequence ID" value="ENSGMOP00000024757.1"/>
    <property type="gene ID" value="ENSGMOG00000023707.1"/>
</dbReference>
<dbReference type="GO" id="GO:0016020">
    <property type="term" value="C:membrane"/>
    <property type="evidence" value="ECO:0007669"/>
    <property type="project" value="UniProtKB-SubCell"/>
</dbReference>
<name>A0A8C5A0P8_GADMO</name>
<feature type="transmembrane region" description="Helical" evidence="5">
    <location>
        <begin position="190"/>
        <end position="210"/>
    </location>
</feature>
<feature type="transmembrane region" description="Helical" evidence="5">
    <location>
        <begin position="222"/>
        <end position="245"/>
    </location>
</feature>
<dbReference type="Pfam" id="PF00083">
    <property type="entry name" value="Sugar_tr"/>
    <property type="match status" value="1"/>
</dbReference>
<dbReference type="InterPro" id="IPR020846">
    <property type="entry name" value="MFS_dom"/>
</dbReference>
<dbReference type="InterPro" id="IPR036259">
    <property type="entry name" value="MFS_trans_sf"/>
</dbReference>
<dbReference type="Proteomes" id="UP000694546">
    <property type="component" value="Chromosome 23"/>
</dbReference>
<evidence type="ECO:0000256" key="3">
    <source>
        <dbReference type="ARBA" id="ARBA00022989"/>
    </source>
</evidence>
<evidence type="ECO:0000313" key="7">
    <source>
        <dbReference type="Ensembl" id="ENSGMOP00000024757.1"/>
    </source>
</evidence>
<evidence type="ECO:0000259" key="6">
    <source>
        <dbReference type="PROSITE" id="PS50850"/>
    </source>
</evidence>
<reference evidence="7" key="1">
    <citation type="submission" date="2025-08" db="UniProtKB">
        <authorList>
            <consortium name="Ensembl"/>
        </authorList>
    </citation>
    <scope>IDENTIFICATION</scope>
</reference>
<feature type="transmembrane region" description="Helical" evidence="5">
    <location>
        <begin position="334"/>
        <end position="351"/>
    </location>
</feature>
<sequence length="428" mass="47718">MNEFGLILEEIGGFGFFQKRLLITLFILNTNLGLDVFLSIFTGMNFPHHCNTDWIIAIGPNLTSEKQLNLTVPTGEDGRYESCTMFKPVDMDLETIEAYGINSTTKCHNGWVYDKPERSSSYVTEFNLVCDNSLLNEATQTIYMAGLLVGALVFGPMADRLGRRFVVLLSMCLQLLFGVGSAFAPHIYVYMAFRFVVATAASGILINAFVLGAEWTSTSKRAFVTISAHTFFAVGQLVMAGVAYFIRDWRILHLVFSVPLVLALPAVYWLLPESARWLMTQGRMKEACKEVLVAARVNGRTISEAMLSQLESENTSKTGSMPDLFRVSYLRKRVLIMNSLWFATSVVYFGVSLNVENFGLDIYLTQFIFGLVEVPARMGCHPTRNTFLSLLTARGSALALDVSPTSAGREKMSDRRNGWLRHQSVPCS</sequence>
<dbReference type="Gene3D" id="1.20.1250.20">
    <property type="entry name" value="MFS general substrate transporter like domains"/>
    <property type="match status" value="1"/>
</dbReference>
<reference evidence="7" key="2">
    <citation type="submission" date="2025-09" db="UniProtKB">
        <authorList>
            <consortium name="Ensembl"/>
        </authorList>
    </citation>
    <scope>IDENTIFICATION</scope>
</reference>
<dbReference type="InterPro" id="IPR005828">
    <property type="entry name" value="MFS_sugar_transport-like"/>
</dbReference>
<dbReference type="GO" id="GO:0022857">
    <property type="term" value="F:transmembrane transporter activity"/>
    <property type="evidence" value="ECO:0007669"/>
    <property type="project" value="InterPro"/>
</dbReference>
<gene>
    <name evidence="7" type="primary">SLC22A13</name>
</gene>